<evidence type="ECO:0000313" key="3">
    <source>
        <dbReference type="Proteomes" id="UP001396334"/>
    </source>
</evidence>
<gene>
    <name evidence="2" type="ORF">V6N11_054697</name>
</gene>
<reference evidence="2 3" key="1">
    <citation type="journal article" date="2024" name="G3 (Bethesda)">
        <title>Genome assembly of Hibiscus sabdariffa L. provides insights into metabolisms of medicinal natural products.</title>
        <authorList>
            <person name="Kim T."/>
        </authorList>
    </citation>
    <scope>NUCLEOTIDE SEQUENCE [LARGE SCALE GENOMIC DNA]</scope>
    <source>
        <strain evidence="2">TK-2024</strain>
        <tissue evidence="2">Old leaves</tissue>
    </source>
</reference>
<feature type="compositionally biased region" description="Polar residues" evidence="1">
    <location>
        <begin position="197"/>
        <end position="220"/>
    </location>
</feature>
<comment type="caution">
    <text evidence="2">The sequence shown here is derived from an EMBL/GenBank/DDBJ whole genome shotgun (WGS) entry which is preliminary data.</text>
</comment>
<evidence type="ECO:0008006" key="4">
    <source>
        <dbReference type="Google" id="ProtNLM"/>
    </source>
</evidence>
<evidence type="ECO:0000256" key="1">
    <source>
        <dbReference type="SAM" id="MobiDB-lite"/>
    </source>
</evidence>
<feature type="region of interest" description="Disordered" evidence="1">
    <location>
        <begin position="400"/>
        <end position="423"/>
    </location>
</feature>
<dbReference type="Proteomes" id="UP001396334">
    <property type="component" value="Unassembled WGS sequence"/>
</dbReference>
<evidence type="ECO:0000313" key="2">
    <source>
        <dbReference type="EMBL" id="KAK9020207.1"/>
    </source>
</evidence>
<organism evidence="2 3">
    <name type="scientific">Hibiscus sabdariffa</name>
    <name type="common">roselle</name>
    <dbReference type="NCBI Taxonomy" id="183260"/>
    <lineage>
        <taxon>Eukaryota</taxon>
        <taxon>Viridiplantae</taxon>
        <taxon>Streptophyta</taxon>
        <taxon>Embryophyta</taxon>
        <taxon>Tracheophyta</taxon>
        <taxon>Spermatophyta</taxon>
        <taxon>Magnoliopsida</taxon>
        <taxon>eudicotyledons</taxon>
        <taxon>Gunneridae</taxon>
        <taxon>Pentapetalae</taxon>
        <taxon>rosids</taxon>
        <taxon>malvids</taxon>
        <taxon>Malvales</taxon>
        <taxon>Malvaceae</taxon>
        <taxon>Malvoideae</taxon>
        <taxon>Hibiscus</taxon>
    </lineage>
</organism>
<sequence>MKQTVLESPWFQKSISRETSDAKVDTEASDVTTAENSSPSAKSSKSVDVPKSLEFVMTSPGGTKGVSSSSASNTIGGNTFEGPVVNAISEVCKLHKNPDNVGLGDIQTTVQPPEALRVSQGYELGTLVTDVMAENSLKMNQPRKLSGIFVKKLENDVKQSQEAMSDVLEPIREKPATFLDDTNDLSEIINHLPRNGTATFVQRPTASTDSGKNHTSSESSSRVKELMNVMMRKTNDPKAGGMAGDSHDTLAPTESLKRKKMQKNIKINGLIEDMKGLFREEQSIKAQENTIADATDQRSIGGFLKNVQSPANFQESDVHGILCKEVSSLLGEELTTKAQERIISNVTDQLSKGGFFNNVRSPANLQSSDVKGRHTILKQVLGEEQSSILSESISEKEDNSLSLANSNHVKSGPNTHSSHPVSREELGSHLKTCFSSKGFKDKKVLVRFLPKNVEKHNILAAFSDCGLIVNVEELSSTKQSPFKDFLVHFETRKGSEIALKKNDIMIMNTEAFVEPISSEESDVVISIPDLIADPETPSALVKKPTKTVKVKHLSEKISSQQLKNALAFCHSNISNIFLGSTSSVVYVEFEKEDAKERALAQQSILVSGVKLSILRIDAPMTTVVRISNIKPNSQIRTICDSYGQVKYVAERTMGVVDVHFKLAEWPNMLNIVNSLNGIEVDGDRWLVQPAPVFPLAILRALWRRPEERRHVNAVIYKLLREVEKPISTTESSQSTNLATRYHCKEF</sequence>
<feature type="compositionally biased region" description="Polar residues" evidence="1">
    <location>
        <begin position="1"/>
        <end position="14"/>
    </location>
</feature>
<dbReference type="SUPFAM" id="SSF54928">
    <property type="entry name" value="RNA-binding domain, RBD"/>
    <property type="match status" value="2"/>
</dbReference>
<feature type="compositionally biased region" description="Low complexity" evidence="1">
    <location>
        <begin position="37"/>
        <end position="50"/>
    </location>
</feature>
<dbReference type="InterPro" id="IPR035979">
    <property type="entry name" value="RBD_domain_sf"/>
</dbReference>
<dbReference type="PANTHER" id="PTHR34568:SF5">
    <property type="entry name" value="RNA-BINDING (RRM_RBD_RNP MOTIFS) FAMILY PROTEIN"/>
    <property type="match status" value="1"/>
</dbReference>
<feature type="region of interest" description="Disordered" evidence="1">
    <location>
        <begin position="1"/>
        <end position="50"/>
    </location>
</feature>
<accession>A0ABR2S4W8</accession>
<protein>
    <recommendedName>
        <fullName evidence="4">RRM domain-containing protein</fullName>
    </recommendedName>
</protein>
<feature type="compositionally biased region" description="Basic and acidic residues" evidence="1">
    <location>
        <begin position="15"/>
        <end position="26"/>
    </location>
</feature>
<name>A0ABR2S4W8_9ROSI</name>
<feature type="compositionally biased region" description="Polar residues" evidence="1">
    <location>
        <begin position="400"/>
        <end position="420"/>
    </location>
</feature>
<dbReference type="InterPro" id="IPR058942">
    <property type="entry name" value="AT3G52170-like"/>
</dbReference>
<proteinExistence type="predicted"/>
<keyword evidence="3" id="KW-1185">Reference proteome</keyword>
<feature type="region of interest" description="Disordered" evidence="1">
    <location>
        <begin position="197"/>
        <end position="223"/>
    </location>
</feature>
<dbReference type="EMBL" id="JBBPBN010000017">
    <property type="protein sequence ID" value="KAK9020207.1"/>
    <property type="molecule type" value="Genomic_DNA"/>
</dbReference>
<dbReference type="PANTHER" id="PTHR34568">
    <property type="entry name" value="RRM DOMAIN-CONTAINING PROTEIN"/>
    <property type="match status" value="1"/>
</dbReference>